<dbReference type="Pfam" id="PF00704">
    <property type="entry name" value="Glyco_hydro_18"/>
    <property type="match status" value="1"/>
</dbReference>
<keyword evidence="2 7" id="KW-0378">Hydrolase</keyword>
<comment type="caution">
    <text evidence="11">The sequence shown here is derived from an EMBL/GenBank/DDBJ whole genome shotgun (WGS) entry which is preliminary data.</text>
</comment>
<keyword evidence="5 7" id="KW-0326">Glycosidase</keyword>
<evidence type="ECO:0000256" key="8">
    <source>
        <dbReference type="RuleBase" id="RU004453"/>
    </source>
</evidence>
<feature type="signal peptide" evidence="9">
    <location>
        <begin position="1"/>
        <end position="20"/>
    </location>
</feature>
<dbReference type="Proteomes" id="UP000193922">
    <property type="component" value="Unassembled WGS sequence"/>
</dbReference>
<evidence type="ECO:0000259" key="10">
    <source>
        <dbReference type="PROSITE" id="PS51910"/>
    </source>
</evidence>
<evidence type="ECO:0000256" key="1">
    <source>
        <dbReference type="ARBA" id="ARBA00000822"/>
    </source>
</evidence>
<evidence type="ECO:0000313" key="12">
    <source>
        <dbReference type="Proteomes" id="UP000193922"/>
    </source>
</evidence>
<evidence type="ECO:0000313" key="11">
    <source>
        <dbReference type="EMBL" id="ORX73320.1"/>
    </source>
</evidence>
<dbReference type="GO" id="GO:0008843">
    <property type="term" value="F:endochitinase activity"/>
    <property type="evidence" value="ECO:0007669"/>
    <property type="project" value="UniProtKB-EC"/>
</dbReference>
<keyword evidence="3" id="KW-0146">Chitin degradation</keyword>
<keyword evidence="6" id="KW-0624">Polysaccharide degradation</keyword>
<proteinExistence type="inferred from homology"/>
<feature type="domain" description="GH18" evidence="10">
    <location>
        <begin position="22"/>
        <end position="364"/>
    </location>
</feature>
<dbReference type="InterPro" id="IPR017853">
    <property type="entry name" value="GH"/>
</dbReference>
<evidence type="ECO:0000256" key="9">
    <source>
        <dbReference type="SAM" id="SignalP"/>
    </source>
</evidence>
<dbReference type="SMART" id="SM00636">
    <property type="entry name" value="Glyco_18"/>
    <property type="match status" value="1"/>
</dbReference>
<dbReference type="InterPro" id="IPR029070">
    <property type="entry name" value="Chitinase_insertion_sf"/>
</dbReference>
<dbReference type="RefSeq" id="XP_040746660.1">
    <property type="nucleotide sequence ID" value="XM_040890949.1"/>
</dbReference>
<protein>
    <submittedName>
        <fullName evidence="11">Endochitinase</fullName>
    </submittedName>
</protein>
<feature type="chain" id="PRO_5012530786" evidence="9">
    <location>
        <begin position="21"/>
        <end position="364"/>
    </location>
</feature>
<comment type="similarity">
    <text evidence="8">Belongs to the glycosyl hydrolase 18 family.</text>
</comment>
<dbReference type="Gene3D" id="3.20.20.80">
    <property type="entry name" value="Glycosidases"/>
    <property type="match status" value="1"/>
</dbReference>
<dbReference type="PROSITE" id="PS51910">
    <property type="entry name" value="GH18_2"/>
    <property type="match status" value="1"/>
</dbReference>
<dbReference type="PANTHER" id="PTHR11177">
    <property type="entry name" value="CHITINASE"/>
    <property type="match status" value="1"/>
</dbReference>
<keyword evidence="12" id="KW-1185">Reference proteome</keyword>
<dbReference type="GO" id="GO:0006032">
    <property type="term" value="P:chitin catabolic process"/>
    <property type="evidence" value="ECO:0007669"/>
    <property type="project" value="UniProtKB-KW"/>
</dbReference>
<evidence type="ECO:0000256" key="6">
    <source>
        <dbReference type="ARBA" id="ARBA00023326"/>
    </source>
</evidence>
<accession>A0A1Y1WIC0</accession>
<dbReference type="Gene3D" id="3.10.50.10">
    <property type="match status" value="1"/>
</dbReference>
<sequence>MTSLSLLAAALLSFVSCSIAGSIVFGYLPTWQLEAAKDVDISRYTHVTIAFAEPSSNGTLEMDNRDSAMEWVPEITKAGAQALVSVGGWTGSKHFSPIMKDAGKRAQLIDNIVSWVKDYELNGIDIDYEYPGRQGDTCHPFDARVDTDNFLTFLTDLRSEFSRVFNDRKLITLATRFQPFDGPNGPMRDVSDFASTTGPNAPFNHEKDKGLQYSFTSSIKEWVDAGIPAEKILAGLPFYGRTVTAQNDLSVSRQMYAPLKKESDKSCGGPKAFSGVWKYSKLRGQAVLSSPDVAEEPWIRQFDKVTKTPWLFNTDTKDFVSYDDPASIMYKCKYVKDNGLGGVMVWSMTNDFHNELVDAISSIL</sequence>
<dbReference type="OrthoDB" id="76388at2759"/>
<keyword evidence="9" id="KW-0732">Signal</keyword>
<dbReference type="SUPFAM" id="SSF54556">
    <property type="entry name" value="Chitinase insertion domain"/>
    <property type="match status" value="1"/>
</dbReference>
<keyword evidence="4" id="KW-0119">Carbohydrate metabolism</keyword>
<dbReference type="InterPro" id="IPR001579">
    <property type="entry name" value="Glyco_hydro_18_chit_AS"/>
</dbReference>
<evidence type="ECO:0000256" key="4">
    <source>
        <dbReference type="ARBA" id="ARBA00023277"/>
    </source>
</evidence>
<dbReference type="EMBL" id="MCFD01000002">
    <property type="protein sequence ID" value="ORX73320.1"/>
    <property type="molecule type" value="Genomic_DNA"/>
</dbReference>
<dbReference type="AlphaFoldDB" id="A0A1Y1WIC0"/>
<dbReference type="STRING" id="61395.A0A1Y1WIC0"/>
<evidence type="ECO:0000256" key="2">
    <source>
        <dbReference type="ARBA" id="ARBA00022801"/>
    </source>
</evidence>
<dbReference type="GO" id="GO:0000272">
    <property type="term" value="P:polysaccharide catabolic process"/>
    <property type="evidence" value="ECO:0007669"/>
    <property type="project" value="UniProtKB-KW"/>
</dbReference>
<dbReference type="InterPro" id="IPR050314">
    <property type="entry name" value="Glycosyl_Hydrlase_18"/>
</dbReference>
<organism evidence="11 12">
    <name type="scientific">Linderina pennispora</name>
    <dbReference type="NCBI Taxonomy" id="61395"/>
    <lineage>
        <taxon>Eukaryota</taxon>
        <taxon>Fungi</taxon>
        <taxon>Fungi incertae sedis</taxon>
        <taxon>Zoopagomycota</taxon>
        <taxon>Kickxellomycotina</taxon>
        <taxon>Kickxellomycetes</taxon>
        <taxon>Kickxellales</taxon>
        <taxon>Kickxellaceae</taxon>
        <taxon>Linderina</taxon>
    </lineage>
</organism>
<dbReference type="SUPFAM" id="SSF51445">
    <property type="entry name" value="(Trans)glycosidases"/>
    <property type="match status" value="1"/>
</dbReference>
<dbReference type="GeneID" id="63807597"/>
<dbReference type="GO" id="GO:0008061">
    <property type="term" value="F:chitin binding"/>
    <property type="evidence" value="ECO:0007669"/>
    <property type="project" value="InterPro"/>
</dbReference>
<dbReference type="PROSITE" id="PS01095">
    <property type="entry name" value="GH18_1"/>
    <property type="match status" value="1"/>
</dbReference>
<comment type="catalytic activity">
    <reaction evidence="1">
        <text>Random endo-hydrolysis of N-acetyl-beta-D-glucosaminide (1-&gt;4)-beta-linkages in chitin and chitodextrins.</text>
        <dbReference type="EC" id="3.2.1.14"/>
    </reaction>
</comment>
<dbReference type="InterPro" id="IPR011583">
    <property type="entry name" value="Chitinase_II/V-like_cat"/>
</dbReference>
<dbReference type="PANTHER" id="PTHR11177:SF392">
    <property type="entry name" value="HAP41P"/>
    <property type="match status" value="1"/>
</dbReference>
<evidence type="ECO:0000256" key="5">
    <source>
        <dbReference type="ARBA" id="ARBA00023295"/>
    </source>
</evidence>
<dbReference type="GO" id="GO:0005576">
    <property type="term" value="C:extracellular region"/>
    <property type="evidence" value="ECO:0007669"/>
    <property type="project" value="TreeGrafter"/>
</dbReference>
<evidence type="ECO:0000256" key="7">
    <source>
        <dbReference type="RuleBase" id="RU000489"/>
    </source>
</evidence>
<dbReference type="InterPro" id="IPR001223">
    <property type="entry name" value="Glyco_hydro18_cat"/>
</dbReference>
<gene>
    <name evidence="11" type="ORF">DL89DRAFT_309503</name>
</gene>
<reference evidence="11 12" key="1">
    <citation type="submission" date="2016-07" db="EMBL/GenBank/DDBJ databases">
        <title>Pervasive Adenine N6-methylation of Active Genes in Fungi.</title>
        <authorList>
            <consortium name="DOE Joint Genome Institute"/>
            <person name="Mondo S.J."/>
            <person name="Dannebaum R.O."/>
            <person name="Kuo R.C."/>
            <person name="Labutti K."/>
            <person name="Haridas S."/>
            <person name="Kuo A."/>
            <person name="Salamov A."/>
            <person name="Ahrendt S.R."/>
            <person name="Lipzen A."/>
            <person name="Sullivan W."/>
            <person name="Andreopoulos W.B."/>
            <person name="Clum A."/>
            <person name="Lindquist E."/>
            <person name="Daum C."/>
            <person name="Ramamoorthy G.K."/>
            <person name="Gryganskyi A."/>
            <person name="Culley D."/>
            <person name="Magnuson J.K."/>
            <person name="James T.Y."/>
            <person name="O'Malley M.A."/>
            <person name="Stajich J.E."/>
            <person name="Spatafora J.W."/>
            <person name="Visel A."/>
            <person name="Grigoriev I.V."/>
        </authorList>
    </citation>
    <scope>NUCLEOTIDE SEQUENCE [LARGE SCALE GENOMIC DNA]</scope>
    <source>
        <strain evidence="11 12">ATCC 12442</strain>
    </source>
</reference>
<name>A0A1Y1WIC0_9FUNG</name>
<evidence type="ECO:0000256" key="3">
    <source>
        <dbReference type="ARBA" id="ARBA00023024"/>
    </source>
</evidence>